<keyword evidence="4 5" id="KW-0472">Membrane</keyword>
<feature type="transmembrane region" description="Helical" evidence="5">
    <location>
        <begin position="173"/>
        <end position="195"/>
    </location>
</feature>
<proteinExistence type="predicted"/>
<comment type="subcellular location">
    <subcellularLocation>
        <location evidence="1">Membrane</location>
        <topology evidence="1">Multi-pass membrane protein</topology>
    </subcellularLocation>
</comment>
<reference evidence="7" key="1">
    <citation type="submission" date="2014-05" db="EMBL/GenBank/DDBJ databases">
        <authorList>
            <person name="Chronopoulou M."/>
        </authorList>
    </citation>
    <scope>NUCLEOTIDE SEQUENCE</scope>
    <source>
        <tissue evidence="7">Whole organism</tissue>
    </source>
</reference>
<feature type="transmembrane region" description="Helical" evidence="5">
    <location>
        <begin position="338"/>
        <end position="358"/>
    </location>
</feature>
<feature type="transmembrane region" description="Helical" evidence="5">
    <location>
        <begin position="110"/>
        <end position="133"/>
    </location>
</feature>
<name>A0A0K2UDW1_LEPSM</name>
<dbReference type="PANTHER" id="PTHR22950">
    <property type="entry name" value="AMINO ACID TRANSPORTER"/>
    <property type="match status" value="1"/>
</dbReference>
<dbReference type="InterPro" id="IPR013057">
    <property type="entry name" value="AA_transpt_TM"/>
</dbReference>
<keyword evidence="3 5" id="KW-1133">Transmembrane helix</keyword>
<feature type="transmembrane region" description="Helical" evidence="5">
    <location>
        <begin position="44"/>
        <end position="62"/>
    </location>
</feature>
<dbReference type="Gene3D" id="1.20.1740.10">
    <property type="entry name" value="Amino acid/polyamine transporter I"/>
    <property type="match status" value="1"/>
</dbReference>
<feature type="domain" description="Amino acid transporter transmembrane" evidence="6">
    <location>
        <begin position="21"/>
        <end position="420"/>
    </location>
</feature>
<evidence type="ECO:0000256" key="1">
    <source>
        <dbReference type="ARBA" id="ARBA00004141"/>
    </source>
</evidence>
<dbReference type="PANTHER" id="PTHR22950:SF703">
    <property type="entry name" value="AMINO ACID TRANSPORTER TRANSMEMBRANE DOMAIN-CONTAINING PROTEIN"/>
    <property type="match status" value="1"/>
</dbReference>
<dbReference type="GO" id="GO:0015179">
    <property type="term" value="F:L-amino acid transmembrane transporter activity"/>
    <property type="evidence" value="ECO:0007669"/>
    <property type="project" value="TreeGrafter"/>
</dbReference>
<sequence length="431" mass="47661">MSETVSIISNDSPFQGLGFVFAAFIIVSETAGSGILALPQAMVATGYWGLPLIVVLGILMAYNGSCLGKSYEIILEEGSTASHRDPYPVIAEVSGSTIGRKSKSIFRQMTIVSMVVMNYGSGVVFLVLIAQYLNDLFHQYLPNYPLTHCHWIIITGILVTPTTWLGSPKDLGVISLASVIITAIACILIIIRLILDYKEGYHPKNNCPTSKDNEFSFQSLLGIIESYSTVMFAFAGASVYPSIQDDMRNKSHFKYTAILSIVLIICMYVPVSWLGYALIGDCVNRNVILSLKPGIIKSSVEILLILHLYTAITIFLNPIHQYFEFLFHINLEFNWKRIAFRSSIMALMIFVGLSIPEFSNLLDFIGSGPSALINFILPPCFYLLLVRSTSGLRSLPILERILCVFIASSGLILAFFGVIISLKNIIYSHFT</sequence>
<feature type="transmembrane region" description="Helical" evidence="5">
    <location>
        <begin position="364"/>
        <end position="385"/>
    </location>
</feature>
<keyword evidence="2 5" id="KW-0812">Transmembrane</keyword>
<feature type="transmembrane region" description="Helical" evidence="5">
    <location>
        <begin position="145"/>
        <end position="166"/>
    </location>
</feature>
<protein>
    <submittedName>
        <fullName evidence="7">Protoncoupled amino acid transporter 4like [Ciona intestinalis]</fullName>
    </submittedName>
</protein>
<dbReference type="AlphaFoldDB" id="A0A0K2UDW1"/>
<feature type="transmembrane region" description="Helical" evidence="5">
    <location>
        <begin position="255"/>
        <end position="279"/>
    </location>
</feature>
<feature type="transmembrane region" description="Helical" evidence="5">
    <location>
        <begin position="397"/>
        <end position="422"/>
    </location>
</feature>
<organism evidence="7">
    <name type="scientific">Lepeophtheirus salmonis</name>
    <name type="common">Salmon louse</name>
    <name type="synonym">Caligus salmonis</name>
    <dbReference type="NCBI Taxonomy" id="72036"/>
    <lineage>
        <taxon>Eukaryota</taxon>
        <taxon>Metazoa</taxon>
        <taxon>Ecdysozoa</taxon>
        <taxon>Arthropoda</taxon>
        <taxon>Crustacea</taxon>
        <taxon>Multicrustacea</taxon>
        <taxon>Hexanauplia</taxon>
        <taxon>Copepoda</taxon>
        <taxon>Siphonostomatoida</taxon>
        <taxon>Caligidae</taxon>
        <taxon>Lepeophtheirus</taxon>
    </lineage>
</organism>
<dbReference type="Pfam" id="PF01490">
    <property type="entry name" value="Aa_trans"/>
    <property type="match status" value="1"/>
</dbReference>
<feature type="transmembrane region" description="Helical" evidence="5">
    <location>
        <begin position="16"/>
        <end position="38"/>
    </location>
</feature>
<dbReference type="EMBL" id="HACA01018490">
    <property type="protein sequence ID" value="CDW35851.1"/>
    <property type="molecule type" value="Transcribed_RNA"/>
</dbReference>
<feature type="transmembrane region" description="Helical" evidence="5">
    <location>
        <begin position="299"/>
        <end position="317"/>
    </location>
</feature>
<evidence type="ECO:0000313" key="7">
    <source>
        <dbReference type="EMBL" id="CDW35851.1"/>
    </source>
</evidence>
<evidence type="ECO:0000256" key="4">
    <source>
        <dbReference type="ARBA" id="ARBA00023136"/>
    </source>
</evidence>
<dbReference type="OrthoDB" id="655540at2759"/>
<evidence type="ECO:0000259" key="6">
    <source>
        <dbReference type="Pfam" id="PF01490"/>
    </source>
</evidence>
<evidence type="ECO:0000256" key="3">
    <source>
        <dbReference type="ARBA" id="ARBA00022989"/>
    </source>
</evidence>
<evidence type="ECO:0000256" key="2">
    <source>
        <dbReference type="ARBA" id="ARBA00022692"/>
    </source>
</evidence>
<evidence type="ECO:0000256" key="5">
    <source>
        <dbReference type="SAM" id="Phobius"/>
    </source>
</evidence>
<feature type="non-terminal residue" evidence="7">
    <location>
        <position position="431"/>
    </location>
</feature>
<accession>A0A0K2UDW1</accession>
<dbReference type="GO" id="GO:0005774">
    <property type="term" value="C:vacuolar membrane"/>
    <property type="evidence" value="ECO:0007669"/>
    <property type="project" value="TreeGrafter"/>
</dbReference>
<feature type="transmembrane region" description="Helical" evidence="5">
    <location>
        <begin position="215"/>
        <end position="243"/>
    </location>
</feature>